<protein>
    <submittedName>
        <fullName evidence="1">Uncharacterized protein</fullName>
    </submittedName>
</protein>
<name>A0AAV2SDZ4_MEGNR</name>
<sequence>VTGGEQHIVELVESEGGTKTITERLNIRLTEHHLNSGTVNLTCGARVGRHYWTTNTIAFSNARLRKVSQVSFRSSQNEVHPIPASNQKSIIRSEVVPVVNQLETFDSGTTT</sequence>
<keyword evidence="2" id="KW-1185">Reference proteome</keyword>
<comment type="caution">
    <text evidence="1">The sequence shown here is derived from an EMBL/GenBank/DDBJ whole genome shotgun (WGS) entry which is preliminary data.</text>
</comment>
<dbReference type="Proteomes" id="UP001497623">
    <property type="component" value="Unassembled WGS sequence"/>
</dbReference>
<proteinExistence type="predicted"/>
<reference evidence="1 2" key="1">
    <citation type="submission" date="2024-05" db="EMBL/GenBank/DDBJ databases">
        <authorList>
            <person name="Wallberg A."/>
        </authorList>
    </citation>
    <scope>NUCLEOTIDE SEQUENCE [LARGE SCALE GENOMIC DNA]</scope>
</reference>
<dbReference type="AlphaFoldDB" id="A0AAV2SDZ4"/>
<accession>A0AAV2SDZ4</accession>
<feature type="non-terminal residue" evidence="1">
    <location>
        <position position="111"/>
    </location>
</feature>
<evidence type="ECO:0000313" key="1">
    <source>
        <dbReference type="EMBL" id="CAL4182400.1"/>
    </source>
</evidence>
<gene>
    <name evidence="1" type="ORF">MNOR_LOCUS35568</name>
</gene>
<organism evidence="1 2">
    <name type="scientific">Meganyctiphanes norvegica</name>
    <name type="common">Northern krill</name>
    <name type="synonym">Thysanopoda norvegica</name>
    <dbReference type="NCBI Taxonomy" id="48144"/>
    <lineage>
        <taxon>Eukaryota</taxon>
        <taxon>Metazoa</taxon>
        <taxon>Ecdysozoa</taxon>
        <taxon>Arthropoda</taxon>
        <taxon>Crustacea</taxon>
        <taxon>Multicrustacea</taxon>
        <taxon>Malacostraca</taxon>
        <taxon>Eumalacostraca</taxon>
        <taxon>Eucarida</taxon>
        <taxon>Euphausiacea</taxon>
        <taxon>Euphausiidae</taxon>
        <taxon>Meganyctiphanes</taxon>
    </lineage>
</organism>
<dbReference type="EMBL" id="CAXKWB010059974">
    <property type="protein sequence ID" value="CAL4182400.1"/>
    <property type="molecule type" value="Genomic_DNA"/>
</dbReference>
<feature type="non-terminal residue" evidence="1">
    <location>
        <position position="1"/>
    </location>
</feature>
<evidence type="ECO:0000313" key="2">
    <source>
        <dbReference type="Proteomes" id="UP001497623"/>
    </source>
</evidence>